<dbReference type="Gene3D" id="3.80.10.10">
    <property type="entry name" value="Ribonuclease Inhibitor"/>
    <property type="match status" value="1"/>
</dbReference>
<feature type="region of interest" description="Disordered" evidence="1">
    <location>
        <begin position="369"/>
        <end position="399"/>
    </location>
</feature>
<dbReference type="InterPro" id="IPR032675">
    <property type="entry name" value="LRR_dom_sf"/>
</dbReference>
<dbReference type="SUPFAM" id="SSF52047">
    <property type="entry name" value="RNI-like"/>
    <property type="match status" value="1"/>
</dbReference>
<protein>
    <recommendedName>
        <fullName evidence="4">Leucine rich repeat domain containing protein</fullName>
    </recommendedName>
</protein>
<name>L8HJB0_ACACF</name>
<accession>L8HJB0</accession>
<dbReference type="VEuPathDB" id="AmoebaDB:ACA1_048850"/>
<dbReference type="GeneID" id="14926738"/>
<dbReference type="OrthoDB" id="27842at2759"/>
<reference evidence="2 3" key="1">
    <citation type="journal article" date="2013" name="Genome Biol.">
        <title>Genome of Acanthamoeba castellanii highlights extensive lateral gene transfer and early evolution of tyrosine kinase signaling.</title>
        <authorList>
            <person name="Clarke M."/>
            <person name="Lohan A.J."/>
            <person name="Liu B."/>
            <person name="Lagkouvardos I."/>
            <person name="Roy S."/>
            <person name="Zafar N."/>
            <person name="Bertelli C."/>
            <person name="Schilde C."/>
            <person name="Kianianmomeni A."/>
            <person name="Burglin T.R."/>
            <person name="Frech C."/>
            <person name="Turcotte B."/>
            <person name="Kopec K.O."/>
            <person name="Synnott J.M."/>
            <person name="Choo C."/>
            <person name="Paponov I."/>
            <person name="Finkler A."/>
            <person name="Soon Heng Tan C."/>
            <person name="Hutchins A.P."/>
            <person name="Weinmeier T."/>
            <person name="Rattei T."/>
            <person name="Chu J.S."/>
            <person name="Gimenez G."/>
            <person name="Irimia M."/>
            <person name="Rigden D.J."/>
            <person name="Fitzpatrick D.A."/>
            <person name="Lorenzo-Morales J."/>
            <person name="Bateman A."/>
            <person name="Chiu C.H."/>
            <person name="Tang P."/>
            <person name="Hegemann P."/>
            <person name="Fromm H."/>
            <person name="Raoult D."/>
            <person name="Greub G."/>
            <person name="Miranda-Saavedra D."/>
            <person name="Chen N."/>
            <person name="Nash P."/>
            <person name="Ginger M.L."/>
            <person name="Horn M."/>
            <person name="Schaap P."/>
            <person name="Caler L."/>
            <person name="Loftus B."/>
        </authorList>
    </citation>
    <scope>NUCLEOTIDE SEQUENCE [LARGE SCALE GENOMIC DNA]</scope>
    <source>
        <strain evidence="2 3">Neff</strain>
    </source>
</reference>
<dbReference type="SMART" id="SM00367">
    <property type="entry name" value="LRR_CC"/>
    <property type="match status" value="3"/>
</dbReference>
<evidence type="ECO:0000313" key="3">
    <source>
        <dbReference type="Proteomes" id="UP000011083"/>
    </source>
</evidence>
<dbReference type="RefSeq" id="XP_004358229.1">
    <property type="nucleotide sequence ID" value="XM_004358172.1"/>
</dbReference>
<organism evidence="2 3">
    <name type="scientific">Acanthamoeba castellanii (strain ATCC 30010 / Neff)</name>
    <dbReference type="NCBI Taxonomy" id="1257118"/>
    <lineage>
        <taxon>Eukaryota</taxon>
        <taxon>Amoebozoa</taxon>
        <taxon>Discosea</taxon>
        <taxon>Longamoebia</taxon>
        <taxon>Centramoebida</taxon>
        <taxon>Acanthamoebidae</taxon>
        <taxon>Acanthamoeba</taxon>
    </lineage>
</organism>
<feature type="non-terminal residue" evidence="2">
    <location>
        <position position="1"/>
    </location>
</feature>
<sequence>MASPPQRQRLGACGHCRALTHISPQTGLCHQCIVQFKHLRRRQRDDERLLAFGLENGLEGPYELSTTPVVSSPLRKTAAPLFVLCVAYLSNNVDLIEQEAIHYLPSEVRYFLFLLELSHKRFAPPSSSKSSSGSSSSSAAPRLRLAKRFLSSTNVISPFHSSSSSFEAFDFSALKSLTCLNPSQVENVFDYLTSFGRSSIEGLRILSLKGLPFINDAALKTVAAQMRLLRVLDVSFCDNITDEGIAALLPRFKPAQTRDSWEELEDGDSGSSEDSSDESSLLCGLLHLRRLGIYGCSQLTRANLKALRIAFMGRPALTVYTSMLLVRGVDDDDSHAYAYDDRAVVLLAAAAAHKPALWEVTAAAAVDSSRADREWSADEEAEPSQEKPKTRQEDEEYVGVDRRHPAEGSLKVVTFVNDTLQWNVAEEEAVYALHGYQIEEIEELRGRYYAPDQNEDGYIGIGRGGRQRAQPAKKARPSLYVPHDEQLQALDAFRSTRRAE</sequence>
<evidence type="ECO:0008006" key="4">
    <source>
        <dbReference type="Google" id="ProtNLM"/>
    </source>
</evidence>
<dbReference type="AlphaFoldDB" id="L8HJB0"/>
<dbReference type="InterPro" id="IPR006553">
    <property type="entry name" value="Leu-rich_rpt_Cys-con_subtyp"/>
</dbReference>
<dbReference type="EMBL" id="KB007795">
    <property type="protein sequence ID" value="ELR25669.1"/>
    <property type="molecule type" value="Genomic_DNA"/>
</dbReference>
<evidence type="ECO:0000256" key="1">
    <source>
        <dbReference type="SAM" id="MobiDB-lite"/>
    </source>
</evidence>
<keyword evidence="3" id="KW-1185">Reference proteome</keyword>
<evidence type="ECO:0000313" key="2">
    <source>
        <dbReference type="EMBL" id="ELR25669.1"/>
    </source>
</evidence>
<gene>
    <name evidence="2" type="ORF">ACA1_048850</name>
</gene>
<dbReference type="KEGG" id="acan:ACA1_048850"/>
<dbReference type="Proteomes" id="UP000011083">
    <property type="component" value="Unassembled WGS sequence"/>
</dbReference>
<proteinExistence type="predicted"/>